<evidence type="ECO:0000313" key="3">
    <source>
        <dbReference type="EMBL" id="ADG13903.1"/>
    </source>
</evidence>
<dbReference type="GeneID" id="9132271"/>
<dbReference type="InterPro" id="IPR025646">
    <property type="entry name" value="DUF4350"/>
</dbReference>
<dbReference type="eggNOG" id="arCOG01314">
    <property type="taxonomic scope" value="Archaea"/>
</dbReference>
<feature type="transmembrane region" description="Helical" evidence="1">
    <location>
        <begin position="7"/>
        <end position="24"/>
    </location>
</feature>
<evidence type="ECO:0000259" key="2">
    <source>
        <dbReference type="Pfam" id="PF14258"/>
    </source>
</evidence>
<name>D5VTK0_METIM</name>
<dbReference type="RefSeq" id="WP_013100648.1">
    <property type="nucleotide sequence ID" value="NC_014122.1"/>
</dbReference>
<dbReference type="Proteomes" id="UP000002061">
    <property type="component" value="Chromosome"/>
</dbReference>
<evidence type="ECO:0000313" key="4">
    <source>
        <dbReference type="Proteomes" id="UP000002061"/>
    </source>
</evidence>
<accession>D5VTK0</accession>
<keyword evidence="1" id="KW-0472">Membrane</keyword>
<keyword evidence="4" id="KW-1185">Reference proteome</keyword>
<dbReference type="HOGENOM" id="CLU_069303_0_0_2"/>
<protein>
    <recommendedName>
        <fullName evidence="2">DUF4350 domain-containing protein</fullName>
    </recommendedName>
</protein>
<sequence length="299" mass="34806">MRKILKYVTIAIIGIIFISLPYFIPIIKSNTPYSVFNKKWNGCFEFGKLLYHLGNIKPIINPYSMYKFNSDGVLIIIAPDIDYSDEEINIIKNFLESGGILILADDTGKVNKLLEKLNIKEKIINKEVKDLFYYKNCNLVICRSPFGNVVFNYPSYINSKEGDIKTSIVTSKILMKKINYGEGEVILISDPDIFINGMYKYNKDFLKNFFKQFEGRTFYIDELHHSSFSLYDVGVVYIQNQVSNETKFLIFTVLVIGSYILSNIRLDLSRFLRKKIDLKEVAKKYNIDYKKLKEIIEKI</sequence>
<feature type="domain" description="DUF4350" evidence="2">
    <location>
        <begin position="36"/>
        <end position="207"/>
    </location>
</feature>
<keyword evidence="1" id="KW-0812">Transmembrane</keyword>
<dbReference type="Pfam" id="PF14258">
    <property type="entry name" value="DUF4350"/>
    <property type="match status" value="1"/>
</dbReference>
<gene>
    <name evidence="3" type="ordered locus">Metin_1251</name>
</gene>
<proteinExistence type="predicted"/>
<dbReference type="AlphaFoldDB" id="D5VTK0"/>
<dbReference type="EMBL" id="CP002009">
    <property type="protein sequence ID" value="ADG13903.1"/>
    <property type="molecule type" value="Genomic_DNA"/>
</dbReference>
<keyword evidence="1" id="KW-1133">Transmembrane helix</keyword>
<dbReference type="OrthoDB" id="372296at2157"/>
<dbReference type="STRING" id="573063.Metin_1251"/>
<evidence type="ECO:0000256" key="1">
    <source>
        <dbReference type="SAM" id="Phobius"/>
    </source>
</evidence>
<dbReference type="KEGG" id="mif:Metin_1251"/>
<reference evidence="3" key="1">
    <citation type="submission" date="2010-04" db="EMBL/GenBank/DDBJ databases">
        <title>Complete sequence of Methanocaldococcus infernus ME.</title>
        <authorList>
            <consortium name="US DOE Joint Genome Institute"/>
            <person name="Lucas S."/>
            <person name="Copeland A."/>
            <person name="Lapidus A."/>
            <person name="Cheng J.-F."/>
            <person name="Bruce D."/>
            <person name="Goodwin L."/>
            <person name="Pitluck S."/>
            <person name="Munk A.C."/>
            <person name="Detter J.C."/>
            <person name="Han C."/>
            <person name="Tapia R."/>
            <person name="Land M."/>
            <person name="Hauser L."/>
            <person name="Kyrpides N."/>
            <person name="Mikhailova N."/>
            <person name="Sieprawska-Lupa M."/>
            <person name="Whitman W.B."/>
            <person name="Woyke T."/>
        </authorList>
    </citation>
    <scope>NUCLEOTIDE SEQUENCE [LARGE SCALE GENOMIC DNA]</scope>
    <source>
        <strain evidence="3">ME</strain>
    </source>
</reference>
<organism evidence="3 4">
    <name type="scientific">Methanocaldococcus infernus (strain DSM 11812 / JCM 15783 / ME)</name>
    <dbReference type="NCBI Taxonomy" id="573063"/>
    <lineage>
        <taxon>Archaea</taxon>
        <taxon>Methanobacteriati</taxon>
        <taxon>Methanobacteriota</taxon>
        <taxon>Methanomada group</taxon>
        <taxon>Methanococci</taxon>
        <taxon>Methanococcales</taxon>
        <taxon>Methanocaldococcaceae</taxon>
        <taxon>Methanocaldococcus</taxon>
    </lineage>
</organism>